<keyword evidence="2 3" id="KW-0175">Coiled coil</keyword>
<dbReference type="AlphaFoldDB" id="A0A0B2SLS2"/>
<dbReference type="Proteomes" id="UP000289340">
    <property type="component" value="Chromosome 5"/>
</dbReference>
<dbReference type="GO" id="GO:0005829">
    <property type="term" value="C:cytosol"/>
    <property type="evidence" value="ECO:0007669"/>
    <property type="project" value="TreeGrafter"/>
</dbReference>
<evidence type="ECO:0008006" key="8">
    <source>
        <dbReference type="Google" id="ProtNLM"/>
    </source>
</evidence>
<evidence type="ECO:0000256" key="2">
    <source>
        <dbReference type="ARBA" id="ARBA00023054"/>
    </source>
</evidence>
<organism evidence="5">
    <name type="scientific">Glycine soja</name>
    <name type="common">Wild soybean</name>
    <dbReference type="NCBI Taxonomy" id="3848"/>
    <lineage>
        <taxon>Eukaryota</taxon>
        <taxon>Viridiplantae</taxon>
        <taxon>Streptophyta</taxon>
        <taxon>Embryophyta</taxon>
        <taxon>Tracheophyta</taxon>
        <taxon>Spermatophyta</taxon>
        <taxon>Magnoliopsida</taxon>
        <taxon>eudicotyledons</taxon>
        <taxon>Gunneridae</taxon>
        <taxon>Pentapetalae</taxon>
        <taxon>rosids</taxon>
        <taxon>fabids</taxon>
        <taxon>Fabales</taxon>
        <taxon>Fabaceae</taxon>
        <taxon>Papilionoideae</taxon>
        <taxon>50 kb inversion clade</taxon>
        <taxon>NPAAA clade</taxon>
        <taxon>indigoferoid/millettioid clade</taxon>
        <taxon>Phaseoleae</taxon>
        <taxon>Glycine</taxon>
        <taxon>Glycine subgen. Soja</taxon>
    </lineage>
</organism>
<comment type="similarity">
    <text evidence="1">Belongs to the WEB family.</text>
</comment>
<feature type="coiled-coil region" evidence="3">
    <location>
        <begin position="25"/>
        <end position="143"/>
    </location>
</feature>
<dbReference type="Pfam" id="PF05701">
    <property type="entry name" value="WEMBL"/>
    <property type="match status" value="1"/>
</dbReference>
<reference evidence="5" key="1">
    <citation type="submission" date="2014-07" db="EMBL/GenBank/DDBJ databases">
        <title>Identification of a novel salt tolerance gene in wild soybean by whole-genome sequencing.</title>
        <authorList>
            <person name="Lam H.-M."/>
            <person name="Qi X."/>
            <person name="Li M.-W."/>
            <person name="Liu X."/>
            <person name="Xie M."/>
            <person name="Ni M."/>
            <person name="Xu X."/>
        </authorList>
    </citation>
    <scope>NUCLEOTIDE SEQUENCE [LARGE SCALE GENOMIC DNA]</scope>
    <source>
        <tissue evidence="5">Root</tissue>
    </source>
</reference>
<dbReference type="PANTHER" id="PTHR32054">
    <property type="entry name" value="HEAVY CHAIN, PUTATIVE, EXPRESSED-RELATED-RELATED"/>
    <property type="match status" value="1"/>
</dbReference>
<keyword evidence="7" id="KW-1185">Reference proteome</keyword>
<protein>
    <recommendedName>
        <fullName evidence="8">WEB family protein</fullName>
    </recommendedName>
</protein>
<evidence type="ECO:0000256" key="4">
    <source>
        <dbReference type="SAM" id="MobiDB-lite"/>
    </source>
</evidence>
<dbReference type="Proteomes" id="UP000053555">
    <property type="component" value="Unassembled WGS sequence"/>
</dbReference>
<name>A0A0B2SLS2_GLYSO</name>
<accession>A0A0B2SLS2</accession>
<dbReference type="PANTHER" id="PTHR32054:SF70">
    <property type="entry name" value="OS07G0620100 PROTEIN"/>
    <property type="match status" value="1"/>
</dbReference>
<evidence type="ECO:0000313" key="7">
    <source>
        <dbReference type="Proteomes" id="UP000289340"/>
    </source>
</evidence>
<feature type="region of interest" description="Disordered" evidence="4">
    <location>
        <begin position="277"/>
        <end position="315"/>
    </location>
</feature>
<reference evidence="6 7" key="2">
    <citation type="submission" date="2018-09" db="EMBL/GenBank/DDBJ databases">
        <title>A high-quality reference genome of wild soybean provides a powerful tool to mine soybean genomes.</title>
        <authorList>
            <person name="Xie M."/>
            <person name="Chung C.Y.L."/>
            <person name="Li M.-W."/>
            <person name="Wong F.-L."/>
            <person name="Chan T.-F."/>
            <person name="Lam H.-M."/>
        </authorList>
    </citation>
    <scope>NUCLEOTIDE SEQUENCE [LARGE SCALE GENOMIC DNA]</scope>
    <source>
        <strain evidence="7">cv. W05</strain>
        <tissue evidence="6">Hypocotyl of etiolated seedlings</tissue>
    </source>
</reference>
<gene>
    <name evidence="6" type="ORF">D0Y65_011676</name>
    <name evidence="5" type="ORF">glysoja_043413</name>
</gene>
<feature type="compositionally biased region" description="Polar residues" evidence="4">
    <location>
        <begin position="297"/>
        <end position="309"/>
    </location>
</feature>
<sequence length="328" mass="37467">MSNEETSERVMYKEKEVEGNQRIILEAAKAELDKVKEELNKAKESSMQSWLDSEPLIDELEKQKSNLANAQQSSNASKAVIEELESQLETIHKSIKSKREDQLKTELMIHDIQNALDYTHKNMERLKLEGKKEKQALAKLRQTLHQRKQTVQTLHLTLQALLLESDAVEESSAKALQHIKFSENHRDVVQLTNENYYALRRRAKAKISQANSRVSVSMEQKLAAEATRELVLSRLKNMYSSRSWSMNKRNTMGQPYTERNAKGQDIIVEEEVKTKIASASPKSSAEESLPKSKGGKLQQSRKSGSNNMKTIKKKSSILYNMRKCLYGS</sequence>
<dbReference type="GO" id="GO:0009904">
    <property type="term" value="P:chloroplast accumulation movement"/>
    <property type="evidence" value="ECO:0007669"/>
    <property type="project" value="TreeGrafter"/>
</dbReference>
<evidence type="ECO:0000313" key="6">
    <source>
        <dbReference type="EMBL" id="RZC11585.1"/>
    </source>
</evidence>
<dbReference type="EMBL" id="KN641778">
    <property type="protein sequence ID" value="KHN45773.1"/>
    <property type="molecule type" value="Genomic_DNA"/>
</dbReference>
<dbReference type="InterPro" id="IPR008545">
    <property type="entry name" value="Web"/>
</dbReference>
<dbReference type="SMR" id="A0A0B2SLS2"/>
<evidence type="ECO:0000313" key="5">
    <source>
        <dbReference type="EMBL" id="KHN45773.1"/>
    </source>
</evidence>
<evidence type="ECO:0000256" key="1">
    <source>
        <dbReference type="ARBA" id="ARBA00005485"/>
    </source>
</evidence>
<evidence type="ECO:0000256" key="3">
    <source>
        <dbReference type="SAM" id="Coils"/>
    </source>
</evidence>
<proteinExistence type="inferred from homology"/>
<dbReference type="EMBL" id="QZWG01000005">
    <property type="protein sequence ID" value="RZC11585.1"/>
    <property type="molecule type" value="Genomic_DNA"/>
</dbReference>
<dbReference type="GO" id="GO:0009903">
    <property type="term" value="P:chloroplast avoidance movement"/>
    <property type="evidence" value="ECO:0007669"/>
    <property type="project" value="TreeGrafter"/>
</dbReference>